<feature type="compositionally biased region" description="Basic and acidic residues" evidence="5">
    <location>
        <begin position="344"/>
        <end position="355"/>
    </location>
</feature>
<evidence type="ECO:0000256" key="4">
    <source>
        <dbReference type="PROSITE-ProRule" id="PRU00146"/>
    </source>
</evidence>
<dbReference type="SUPFAM" id="SSF57903">
    <property type="entry name" value="FYVE/PHD zinc finger"/>
    <property type="match status" value="2"/>
</dbReference>
<evidence type="ECO:0000256" key="3">
    <source>
        <dbReference type="ARBA" id="ARBA00022833"/>
    </source>
</evidence>
<dbReference type="InterPro" id="IPR019787">
    <property type="entry name" value="Znf_PHD-finger"/>
</dbReference>
<dbReference type="Proteomes" id="UP001151518">
    <property type="component" value="Unassembled WGS sequence"/>
</dbReference>
<dbReference type="AlphaFoldDB" id="A0A9W8GB98"/>
<feature type="region of interest" description="Disordered" evidence="5">
    <location>
        <begin position="252"/>
        <end position="290"/>
    </location>
</feature>
<dbReference type="OrthoDB" id="787137at2759"/>
<proteinExistence type="predicted"/>
<dbReference type="InterPro" id="IPR001965">
    <property type="entry name" value="Znf_PHD"/>
</dbReference>
<keyword evidence="2 4" id="KW-0863">Zinc-finger</keyword>
<evidence type="ECO:0000256" key="5">
    <source>
        <dbReference type="SAM" id="MobiDB-lite"/>
    </source>
</evidence>
<dbReference type="EMBL" id="JANBTW010000016">
    <property type="protein sequence ID" value="KAJ2678989.1"/>
    <property type="molecule type" value="Genomic_DNA"/>
</dbReference>
<dbReference type="InterPro" id="IPR013083">
    <property type="entry name" value="Znf_RING/FYVE/PHD"/>
</dbReference>
<feature type="compositionally biased region" description="Low complexity" evidence="5">
    <location>
        <begin position="486"/>
        <end position="499"/>
    </location>
</feature>
<feature type="region of interest" description="Disordered" evidence="5">
    <location>
        <begin position="203"/>
        <end position="226"/>
    </location>
</feature>
<gene>
    <name evidence="7" type="ORF">GGI25_001978</name>
</gene>
<dbReference type="CDD" id="cd15489">
    <property type="entry name" value="PHD_SF"/>
    <property type="match status" value="1"/>
</dbReference>
<organism evidence="7 8">
    <name type="scientific">Coemansia spiralis</name>
    <dbReference type="NCBI Taxonomy" id="417178"/>
    <lineage>
        <taxon>Eukaryota</taxon>
        <taxon>Fungi</taxon>
        <taxon>Fungi incertae sedis</taxon>
        <taxon>Zoopagomycota</taxon>
        <taxon>Kickxellomycotina</taxon>
        <taxon>Kickxellomycetes</taxon>
        <taxon>Kickxellales</taxon>
        <taxon>Kickxellaceae</taxon>
        <taxon>Coemansia</taxon>
    </lineage>
</organism>
<sequence>MAGDRRQQKDTNSNSSISKSRAPHPTSILATKVLALPANGKVSVAHLVEEGLVTPGNAVVCNTWPYSAVVTAQGTFDARWHPLPRDFVSPYGTEFMRAEFETPSAWATAVCRVVRAQARAQKLGKPSVEPQAVEPPESGAANPSARRGARSKGSKASSRSVSFNGGSGESRVAVNGWTACRVQFPRDDPNRALALHLYADADTPSSDHATHSDTGSHSPNTQDDGAPEIIEIPLDALRQELCARINRARVAKKRQSETQIQDSGSVPVVLTENGDENGSESDANHEPIDTQRSNLELAEISGAVEGLAKRVESDLALSCVQQRKAAAVASDAITASAGNPLPPHNHEPKDGSRKDMHSRKRKSIPDMSRHSKLSRIPTENSDSDIETDDYIDKSYSQVMKRLGPQSKACLAYFQDRAQTLKRLQPDPKSLRYQRKQHLRRSIANAMDIWLYQRQMFRRQHKDYQQQQHQIMHRDQLKHSSSRRSSHLPSACSLASSSSAGTQSAEQPAWITKPAANSSPICSMLVPLESLQTGHGGPLRLCTQCGSTGDLLLACHGCGDQYHSFCADMAGSVDDKPFLCPACRVCTRCLDSLPADDLAQCSDCGLYMHAQCSHQRSEHNDGLVGAVAENGRWVCDSCAVCVECGFKMTTEDALRYKSPDTSSSDTKSVSEWHTRVTWAYDFSVCGHCAQQIEKAKVCPECIATYANCKIGTNMVCCDVCAFWIHTECDPSLTPEVYDALITLEDAPYVCPKCARSDDACLVELDSSTSECDDTDPGVHPGLPRCLRSLVMDSTGAVAKLDTAMATLASQISLVTPIRSQPPESVLTQPVKSEPETEAANMLLSLTQSDVRFDRFAMEALEMRYCVASPPRLSPNHPAYAATQDWRSCALCGLRGDGLPLSKQRPSLGRLVPLVTGSSKPRLRLVANKWAHVECLAWSWGPRPIATGSTSKRTSTDSMLDTLLIQFEGGLLDSKDQVDLVCTLCKRTGASFHCCAPVPCFDTAYHLPCLLLAGTPSPEPPLSGQPQYCAGWRRALCADHAPMFSAMMPADGAVESTSYENVRVEGYIENLSIDHDSADTDGEQMATRIGNLVVLNWGAQSSKQPTGFCCMRVFELGSIQHTIYVELASAWRGWIQPGVPEKIPNNVKCTAQDLSLSILLRRLFDQILVDDKRGMLAEIVVDAAVCNPYRFLGISRACTDWSFDQRPSAMPHPSS</sequence>
<dbReference type="PROSITE" id="PS50016">
    <property type="entry name" value="ZF_PHD_2"/>
    <property type="match status" value="1"/>
</dbReference>
<keyword evidence="3" id="KW-0862">Zinc</keyword>
<feature type="compositionally biased region" description="Polar residues" evidence="5">
    <location>
        <begin position="203"/>
        <end position="223"/>
    </location>
</feature>
<evidence type="ECO:0000313" key="7">
    <source>
        <dbReference type="EMBL" id="KAJ2678989.1"/>
    </source>
</evidence>
<feature type="region of interest" description="Disordered" evidence="5">
    <location>
        <begin position="460"/>
        <end position="499"/>
    </location>
</feature>
<evidence type="ECO:0000313" key="8">
    <source>
        <dbReference type="Proteomes" id="UP001151518"/>
    </source>
</evidence>
<evidence type="ECO:0000256" key="1">
    <source>
        <dbReference type="ARBA" id="ARBA00022723"/>
    </source>
</evidence>
<name>A0A9W8GB98_9FUNG</name>
<feature type="compositionally biased region" description="Polar residues" evidence="5">
    <location>
        <begin position="10"/>
        <end position="19"/>
    </location>
</feature>
<evidence type="ECO:0000256" key="2">
    <source>
        <dbReference type="ARBA" id="ARBA00022771"/>
    </source>
</evidence>
<reference evidence="7" key="1">
    <citation type="submission" date="2022-07" db="EMBL/GenBank/DDBJ databases">
        <title>Phylogenomic reconstructions and comparative analyses of Kickxellomycotina fungi.</title>
        <authorList>
            <person name="Reynolds N.K."/>
            <person name="Stajich J.E."/>
            <person name="Barry K."/>
            <person name="Grigoriev I.V."/>
            <person name="Crous P."/>
            <person name="Smith M.E."/>
        </authorList>
    </citation>
    <scope>NUCLEOTIDE SEQUENCE</scope>
    <source>
        <strain evidence="7">NRRL 3115</strain>
    </source>
</reference>
<dbReference type="GO" id="GO:0008270">
    <property type="term" value="F:zinc ion binding"/>
    <property type="evidence" value="ECO:0007669"/>
    <property type="project" value="UniProtKB-KW"/>
</dbReference>
<dbReference type="InterPro" id="IPR011011">
    <property type="entry name" value="Znf_FYVE_PHD"/>
</dbReference>
<feature type="domain" description="PHD-type" evidence="6">
    <location>
        <begin position="579"/>
        <end position="640"/>
    </location>
</feature>
<feature type="region of interest" description="Disordered" evidence="5">
    <location>
        <begin position="122"/>
        <end position="169"/>
    </location>
</feature>
<comment type="caution">
    <text evidence="7">The sequence shown here is derived from an EMBL/GenBank/DDBJ whole genome shotgun (WGS) entry which is preliminary data.</text>
</comment>
<keyword evidence="1" id="KW-0479">Metal-binding</keyword>
<feature type="region of interest" description="Disordered" evidence="5">
    <location>
        <begin position="334"/>
        <end position="388"/>
    </location>
</feature>
<accession>A0A9W8GB98</accession>
<feature type="region of interest" description="Disordered" evidence="5">
    <location>
        <begin position="1"/>
        <end position="23"/>
    </location>
</feature>
<protein>
    <recommendedName>
        <fullName evidence="6">PHD-type domain-containing protein</fullName>
    </recommendedName>
</protein>
<dbReference type="Gene3D" id="3.30.40.10">
    <property type="entry name" value="Zinc/RING finger domain, C3HC4 (zinc finger)"/>
    <property type="match status" value="2"/>
</dbReference>
<dbReference type="SMART" id="SM00249">
    <property type="entry name" value="PHD"/>
    <property type="match status" value="4"/>
</dbReference>
<evidence type="ECO:0000259" key="6">
    <source>
        <dbReference type="PROSITE" id="PS50016"/>
    </source>
</evidence>